<keyword evidence="2" id="KW-1185">Reference proteome</keyword>
<accession>A0ABS9U7F5</accession>
<dbReference type="RefSeq" id="WP_241056698.1">
    <property type="nucleotide sequence ID" value="NZ_JAKZBV010000002.1"/>
</dbReference>
<evidence type="ECO:0008006" key="3">
    <source>
        <dbReference type="Google" id="ProtNLM"/>
    </source>
</evidence>
<protein>
    <recommendedName>
        <fullName evidence="3">AraC family transcriptional regulator</fullName>
    </recommendedName>
</protein>
<gene>
    <name evidence="1" type="ORF">L0M17_21650</name>
</gene>
<comment type="caution">
    <text evidence="1">The sequence shown here is derived from an EMBL/GenBank/DDBJ whole genome shotgun (WGS) entry which is preliminary data.</text>
</comment>
<name>A0ABS9U7F5_9MICC</name>
<dbReference type="Proteomes" id="UP001202922">
    <property type="component" value="Unassembled WGS sequence"/>
</dbReference>
<reference evidence="1 2" key="1">
    <citation type="submission" date="2022-03" db="EMBL/GenBank/DDBJ databases">
        <title>Sinomonas sp. isolated from a soil.</title>
        <authorList>
            <person name="Han J."/>
            <person name="Kim D.-U."/>
        </authorList>
    </citation>
    <scope>NUCLEOTIDE SEQUENCE [LARGE SCALE GENOMIC DNA]</scope>
    <source>
        <strain evidence="1 2">5-5</strain>
    </source>
</reference>
<proteinExistence type="predicted"/>
<sequence length="66" mass="7313">MDRLRSLGIDLQGARNRALDDLVTQMPPSVVADALGYSYQVAFLHANAAGENWARYADLKRPVTRP</sequence>
<evidence type="ECO:0000313" key="1">
    <source>
        <dbReference type="EMBL" id="MCH6472530.1"/>
    </source>
</evidence>
<dbReference type="EMBL" id="JAKZBV010000002">
    <property type="protein sequence ID" value="MCH6472530.1"/>
    <property type="molecule type" value="Genomic_DNA"/>
</dbReference>
<organism evidence="1 2">
    <name type="scientific">Sinomonas terrae</name>
    <dbReference type="NCBI Taxonomy" id="2908838"/>
    <lineage>
        <taxon>Bacteria</taxon>
        <taxon>Bacillati</taxon>
        <taxon>Actinomycetota</taxon>
        <taxon>Actinomycetes</taxon>
        <taxon>Micrococcales</taxon>
        <taxon>Micrococcaceae</taxon>
        <taxon>Sinomonas</taxon>
    </lineage>
</organism>
<evidence type="ECO:0000313" key="2">
    <source>
        <dbReference type="Proteomes" id="UP001202922"/>
    </source>
</evidence>